<proteinExistence type="predicted"/>
<organism evidence="1 2">
    <name type="scientific">Smallanthus sonchifolius</name>
    <dbReference type="NCBI Taxonomy" id="185202"/>
    <lineage>
        <taxon>Eukaryota</taxon>
        <taxon>Viridiplantae</taxon>
        <taxon>Streptophyta</taxon>
        <taxon>Embryophyta</taxon>
        <taxon>Tracheophyta</taxon>
        <taxon>Spermatophyta</taxon>
        <taxon>Magnoliopsida</taxon>
        <taxon>eudicotyledons</taxon>
        <taxon>Gunneridae</taxon>
        <taxon>Pentapetalae</taxon>
        <taxon>asterids</taxon>
        <taxon>campanulids</taxon>
        <taxon>Asterales</taxon>
        <taxon>Asteraceae</taxon>
        <taxon>Asteroideae</taxon>
        <taxon>Heliantheae alliance</taxon>
        <taxon>Millerieae</taxon>
        <taxon>Smallanthus</taxon>
    </lineage>
</organism>
<dbReference type="Proteomes" id="UP001056120">
    <property type="component" value="Linkage Group LG08"/>
</dbReference>
<evidence type="ECO:0000313" key="2">
    <source>
        <dbReference type="Proteomes" id="UP001056120"/>
    </source>
</evidence>
<sequence length="169" mass="19739">MLRACVIDFGGDSQLSGPEVIQETTDKIIQIKQRLEAAQDRQKSYADRRRRPLEFQVGNFVMLKVSPWKVAYKLDLPETLQGIHNTFHVSCLRKCLADPTQAISLDDVHIDEKLHFTEQSIKILDTRERKLRKKVIPMVLVQWQGRIGADKTWELKEHMRTRYPHLFSS</sequence>
<accession>A0ACB9IHX6</accession>
<reference evidence="1 2" key="2">
    <citation type="journal article" date="2022" name="Mol. Ecol. Resour.">
        <title>The genomes of chicory, endive, great burdock and yacon provide insights into Asteraceae paleo-polyploidization history and plant inulin production.</title>
        <authorList>
            <person name="Fan W."/>
            <person name="Wang S."/>
            <person name="Wang H."/>
            <person name="Wang A."/>
            <person name="Jiang F."/>
            <person name="Liu H."/>
            <person name="Zhao H."/>
            <person name="Xu D."/>
            <person name="Zhang Y."/>
        </authorList>
    </citation>
    <scope>NUCLEOTIDE SEQUENCE [LARGE SCALE GENOMIC DNA]</scope>
    <source>
        <strain evidence="2">cv. Yunnan</strain>
        <tissue evidence="1">Leaves</tissue>
    </source>
</reference>
<keyword evidence="2" id="KW-1185">Reference proteome</keyword>
<comment type="caution">
    <text evidence="1">The sequence shown here is derived from an EMBL/GenBank/DDBJ whole genome shotgun (WGS) entry which is preliminary data.</text>
</comment>
<reference evidence="2" key="1">
    <citation type="journal article" date="2022" name="Mol. Ecol. Resour.">
        <title>The genomes of chicory, endive, great burdock and yacon provide insights into Asteraceae palaeo-polyploidization history and plant inulin production.</title>
        <authorList>
            <person name="Fan W."/>
            <person name="Wang S."/>
            <person name="Wang H."/>
            <person name="Wang A."/>
            <person name="Jiang F."/>
            <person name="Liu H."/>
            <person name="Zhao H."/>
            <person name="Xu D."/>
            <person name="Zhang Y."/>
        </authorList>
    </citation>
    <scope>NUCLEOTIDE SEQUENCE [LARGE SCALE GENOMIC DNA]</scope>
    <source>
        <strain evidence="2">cv. Yunnan</strain>
    </source>
</reference>
<gene>
    <name evidence="1" type="ORF">L1987_23013</name>
</gene>
<evidence type="ECO:0000313" key="1">
    <source>
        <dbReference type="EMBL" id="KAI3807091.1"/>
    </source>
</evidence>
<protein>
    <submittedName>
        <fullName evidence="1">Uncharacterized protein</fullName>
    </submittedName>
</protein>
<dbReference type="EMBL" id="CM042025">
    <property type="protein sequence ID" value="KAI3807091.1"/>
    <property type="molecule type" value="Genomic_DNA"/>
</dbReference>
<name>A0ACB9IHX6_9ASTR</name>